<dbReference type="NCBIfam" id="NF001810">
    <property type="entry name" value="PRK00529.1"/>
    <property type="match status" value="1"/>
</dbReference>
<dbReference type="InterPro" id="IPR008991">
    <property type="entry name" value="Translation_prot_SH3-like_sf"/>
</dbReference>
<evidence type="ECO:0000256" key="3">
    <source>
        <dbReference type="ARBA" id="ARBA00009479"/>
    </source>
</evidence>
<dbReference type="GO" id="GO:0043043">
    <property type="term" value="P:peptide biosynthetic process"/>
    <property type="evidence" value="ECO:0007669"/>
    <property type="project" value="InterPro"/>
</dbReference>
<dbReference type="SMART" id="SM00841">
    <property type="entry name" value="Elong-fact-P_C"/>
    <property type="match status" value="1"/>
</dbReference>
<dbReference type="Proteomes" id="UP000231098">
    <property type="component" value="Unassembled WGS sequence"/>
</dbReference>
<sequence>MIEVNKLRNGAVFKYEGEPYVVVNYDHKKMGRGNASIKLKIKNLKTGVLKDLGLYSGARLEEADVERKKAQFLYSDKKTNEHLFMDPENYEQFSLSDEVVGEYIPYLKEGAGVYIVLFENEPITVDIAPHVVLKVTETEPGLKGDSVSNVFKPATLESGITLQVPLFIKEGDMVEIDTRTGEYIGRIS</sequence>
<dbReference type="InterPro" id="IPR012340">
    <property type="entry name" value="NA-bd_OB-fold"/>
</dbReference>
<dbReference type="HAMAP" id="MF_00141">
    <property type="entry name" value="EF_P"/>
    <property type="match status" value="1"/>
</dbReference>
<dbReference type="SUPFAM" id="SSF50249">
    <property type="entry name" value="Nucleic acid-binding proteins"/>
    <property type="match status" value="2"/>
</dbReference>
<dbReference type="Pfam" id="PF09285">
    <property type="entry name" value="Elong-fact-P_C"/>
    <property type="match status" value="1"/>
</dbReference>
<evidence type="ECO:0000256" key="7">
    <source>
        <dbReference type="HAMAP-Rule" id="MF_00141"/>
    </source>
</evidence>
<dbReference type="InterPro" id="IPR013185">
    <property type="entry name" value="Transl_elong_KOW-like"/>
</dbReference>
<dbReference type="PANTHER" id="PTHR30053">
    <property type="entry name" value="ELONGATION FACTOR P"/>
    <property type="match status" value="1"/>
</dbReference>
<dbReference type="InterPro" id="IPR015365">
    <property type="entry name" value="Elong-fact-P_C"/>
</dbReference>
<dbReference type="Gene3D" id="2.40.50.140">
    <property type="entry name" value="Nucleic acid-binding proteins"/>
    <property type="match status" value="2"/>
</dbReference>
<dbReference type="FunFam" id="2.30.30.30:FF:000003">
    <property type="entry name" value="Elongation factor P"/>
    <property type="match status" value="1"/>
</dbReference>
<dbReference type="InterPro" id="IPR001059">
    <property type="entry name" value="Transl_elong_P/YeiP_cen"/>
</dbReference>
<evidence type="ECO:0000256" key="1">
    <source>
        <dbReference type="ARBA" id="ARBA00004496"/>
    </source>
</evidence>
<proteinExistence type="inferred from homology"/>
<evidence type="ECO:0000256" key="9">
    <source>
        <dbReference type="RuleBase" id="RU004389"/>
    </source>
</evidence>
<dbReference type="InterPro" id="IPR011768">
    <property type="entry name" value="Transl_elongation_fac_P"/>
</dbReference>
<comment type="pathway">
    <text evidence="2 7">Protein biosynthesis; polypeptide chain elongation.</text>
</comment>
<keyword evidence="4 7" id="KW-0963">Cytoplasm</keyword>
<comment type="caution">
    <text evidence="12">The sequence shown here is derived from an EMBL/GenBank/DDBJ whole genome shotgun (WGS) entry which is preliminary data.</text>
</comment>
<evidence type="ECO:0000256" key="2">
    <source>
        <dbReference type="ARBA" id="ARBA00004815"/>
    </source>
</evidence>
<dbReference type="InterPro" id="IPR013852">
    <property type="entry name" value="Transl_elong_P/YeiP_CS"/>
</dbReference>
<evidence type="ECO:0000313" key="12">
    <source>
        <dbReference type="EMBL" id="PIS21505.1"/>
    </source>
</evidence>
<reference evidence="13" key="1">
    <citation type="submission" date="2017-09" db="EMBL/GenBank/DDBJ databases">
        <title>Depth-based differentiation of microbial function through sediment-hosted aquifers and enrichment of novel symbionts in the deep terrestrial subsurface.</title>
        <authorList>
            <person name="Probst A.J."/>
            <person name="Ladd B."/>
            <person name="Jarett J.K."/>
            <person name="Geller-Mcgrath D.E."/>
            <person name="Sieber C.M.K."/>
            <person name="Emerson J.B."/>
            <person name="Anantharaman K."/>
            <person name="Thomas B.C."/>
            <person name="Malmstrom R."/>
            <person name="Stieglmeier M."/>
            <person name="Klingl A."/>
            <person name="Woyke T."/>
            <person name="Ryan C.M."/>
            <person name="Banfield J.F."/>
        </authorList>
    </citation>
    <scope>NUCLEOTIDE SEQUENCE [LARGE SCALE GENOMIC DNA]</scope>
</reference>
<dbReference type="SMART" id="SM01185">
    <property type="entry name" value="EFP"/>
    <property type="match status" value="1"/>
</dbReference>
<organism evidence="12 13">
    <name type="scientific">candidate division WWE3 bacterium CG08_land_8_20_14_0_20_41_15</name>
    <dbReference type="NCBI Taxonomy" id="1975086"/>
    <lineage>
        <taxon>Bacteria</taxon>
        <taxon>Katanobacteria</taxon>
    </lineage>
</organism>
<dbReference type="Pfam" id="PF01132">
    <property type="entry name" value="EFP"/>
    <property type="match status" value="1"/>
</dbReference>
<dbReference type="SUPFAM" id="SSF50104">
    <property type="entry name" value="Translation proteins SH3-like domain"/>
    <property type="match status" value="1"/>
</dbReference>
<protein>
    <recommendedName>
        <fullName evidence="7 8">Elongation factor P</fullName>
        <shortName evidence="7">EF-P</shortName>
    </recommendedName>
</protein>
<keyword evidence="5 7" id="KW-0251">Elongation factor</keyword>
<dbReference type="GO" id="GO:0003746">
    <property type="term" value="F:translation elongation factor activity"/>
    <property type="evidence" value="ECO:0007669"/>
    <property type="project" value="UniProtKB-UniRule"/>
</dbReference>
<gene>
    <name evidence="7 12" type="primary">efp</name>
    <name evidence="12" type="ORF">COT51_02425</name>
</gene>
<dbReference type="PIRSF" id="PIRSF005901">
    <property type="entry name" value="EF-P"/>
    <property type="match status" value="1"/>
</dbReference>
<evidence type="ECO:0000259" key="10">
    <source>
        <dbReference type="SMART" id="SM00841"/>
    </source>
</evidence>
<comment type="subcellular location">
    <subcellularLocation>
        <location evidence="1 7">Cytoplasm</location>
    </subcellularLocation>
</comment>
<dbReference type="FunFam" id="2.40.50.140:FF:000004">
    <property type="entry name" value="Elongation factor P"/>
    <property type="match status" value="1"/>
</dbReference>
<name>A0A2H0X9J2_UNCKA</name>
<dbReference type="Gene3D" id="2.30.30.30">
    <property type="match status" value="1"/>
</dbReference>
<dbReference type="GO" id="GO:0005829">
    <property type="term" value="C:cytosol"/>
    <property type="evidence" value="ECO:0007669"/>
    <property type="project" value="UniProtKB-ARBA"/>
</dbReference>
<dbReference type="PROSITE" id="PS01275">
    <property type="entry name" value="EFP"/>
    <property type="match status" value="1"/>
</dbReference>
<dbReference type="InterPro" id="IPR020599">
    <property type="entry name" value="Transl_elong_fac_P/YeiP"/>
</dbReference>
<dbReference type="NCBIfam" id="TIGR00038">
    <property type="entry name" value="efp"/>
    <property type="match status" value="1"/>
</dbReference>
<evidence type="ECO:0000313" key="13">
    <source>
        <dbReference type="Proteomes" id="UP000231098"/>
    </source>
</evidence>
<dbReference type="CDD" id="cd05794">
    <property type="entry name" value="S1_EF-P_repeat_2"/>
    <property type="match status" value="1"/>
</dbReference>
<dbReference type="Pfam" id="PF08207">
    <property type="entry name" value="EFP_N"/>
    <property type="match status" value="1"/>
</dbReference>
<accession>A0A2H0X9J2</accession>
<evidence type="ECO:0000256" key="8">
    <source>
        <dbReference type="NCBIfam" id="TIGR00038"/>
    </source>
</evidence>
<evidence type="ECO:0000256" key="6">
    <source>
        <dbReference type="ARBA" id="ARBA00022917"/>
    </source>
</evidence>
<feature type="domain" description="Translation elongation factor P/YeiP central" evidence="11">
    <location>
        <begin position="67"/>
        <end position="123"/>
    </location>
</feature>
<dbReference type="EMBL" id="PEYV01000040">
    <property type="protein sequence ID" value="PIS21505.1"/>
    <property type="molecule type" value="Genomic_DNA"/>
</dbReference>
<comment type="function">
    <text evidence="7">Involved in peptide bond synthesis. Stimulates efficient translation and peptide-bond synthesis on native or reconstituted 70S ribosomes in vitro. Probably functions indirectly by altering the affinity of the ribosome for aminoacyl-tRNA, thus increasing their reactivity as acceptors for peptidyl transferase.</text>
</comment>
<dbReference type="PANTHER" id="PTHR30053:SF14">
    <property type="entry name" value="TRANSLATION ELONGATION FACTOR KOW-LIKE DOMAIN-CONTAINING PROTEIN"/>
    <property type="match status" value="1"/>
</dbReference>
<keyword evidence="6 7" id="KW-0648">Protein biosynthesis</keyword>
<feature type="domain" description="Elongation factor P C-terminal" evidence="10">
    <location>
        <begin position="131"/>
        <end position="186"/>
    </location>
</feature>
<dbReference type="CDD" id="cd04470">
    <property type="entry name" value="S1_EF-P_repeat_1"/>
    <property type="match status" value="1"/>
</dbReference>
<dbReference type="AlphaFoldDB" id="A0A2H0X9J2"/>
<evidence type="ECO:0000256" key="4">
    <source>
        <dbReference type="ARBA" id="ARBA00022490"/>
    </source>
</evidence>
<evidence type="ECO:0000259" key="11">
    <source>
        <dbReference type="SMART" id="SM01185"/>
    </source>
</evidence>
<evidence type="ECO:0000256" key="5">
    <source>
        <dbReference type="ARBA" id="ARBA00022768"/>
    </source>
</evidence>
<dbReference type="InterPro" id="IPR014722">
    <property type="entry name" value="Rib_uL2_dom2"/>
</dbReference>
<comment type="similarity">
    <text evidence="3 7 9">Belongs to the elongation factor P family.</text>
</comment>
<dbReference type="UniPathway" id="UPA00345"/>